<dbReference type="AlphaFoldDB" id="A0A1W1E2Z5"/>
<sequence>MNPFVVGGLKKKCRSWLSAKVILYGRQVIVKCHGVAL</sequence>
<proteinExistence type="predicted"/>
<dbReference type="EMBL" id="FPHY01000071">
    <property type="protein sequence ID" value="SFV86330.1"/>
    <property type="molecule type" value="Genomic_DNA"/>
</dbReference>
<reference evidence="2" key="1">
    <citation type="submission" date="2016-10" db="EMBL/GenBank/DDBJ databases">
        <authorList>
            <person name="de Groot N.N."/>
        </authorList>
    </citation>
    <scope>NUCLEOTIDE SEQUENCE</scope>
</reference>
<name>A0A1W1E2Z5_9ZZZZ</name>
<dbReference type="EMBL" id="FPHZ01000142">
    <property type="protein sequence ID" value="SFV88344.1"/>
    <property type="molecule type" value="Genomic_DNA"/>
</dbReference>
<gene>
    <name evidence="1" type="ORF">MNB_SUP05-SYMBIONT-4-627</name>
    <name evidence="2" type="ORF">MNB_SUP05-SYMBIONT-5-1014</name>
</gene>
<accession>A0A1W1E2Z5</accession>
<evidence type="ECO:0000313" key="1">
    <source>
        <dbReference type="EMBL" id="SFV86330.1"/>
    </source>
</evidence>
<evidence type="ECO:0000313" key="2">
    <source>
        <dbReference type="EMBL" id="SFV88344.1"/>
    </source>
</evidence>
<protein>
    <submittedName>
        <fullName evidence="2">Uncharacterized protein</fullName>
    </submittedName>
</protein>
<organism evidence="2">
    <name type="scientific">hydrothermal vent metagenome</name>
    <dbReference type="NCBI Taxonomy" id="652676"/>
    <lineage>
        <taxon>unclassified sequences</taxon>
        <taxon>metagenomes</taxon>
        <taxon>ecological metagenomes</taxon>
    </lineage>
</organism>